<evidence type="ECO:0000313" key="2">
    <source>
        <dbReference type="Proteomes" id="UP001271789"/>
    </source>
</evidence>
<comment type="caution">
    <text evidence="1">The sequence shown here is derived from an EMBL/GenBank/DDBJ whole genome shotgun (WGS) entry which is preliminary data.</text>
</comment>
<gene>
    <name evidence="1" type="ORF">MsAg5_01340</name>
</gene>
<dbReference type="Proteomes" id="UP001271789">
    <property type="component" value="Unassembled WGS sequence"/>
</dbReference>
<organism evidence="1 2">
    <name type="scientific">Methanolapillus africanus</name>
    <dbReference type="NCBI Taxonomy" id="3028297"/>
    <lineage>
        <taxon>Archaea</taxon>
        <taxon>Methanobacteriati</taxon>
        <taxon>Methanobacteriota</taxon>
        <taxon>Stenosarchaea group</taxon>
        <taxon>Methanomicrobia</taxon>
        <taxon>Methanosarcinales</taxon>
        <taxon>Methanosarcinaceae</taxon>
        <taxon>Methanolapillus</taxon>
    </lineage>
</organism>
<keyword evidence="2" id="KW-1185">Reference proteome</keyword>
<accession>A0AAE4SD15</accession>
<evidence type="ECO:0000313" key="1">
    <source>
        <dbReference type="EMBL" id="MDV0446304.1"/>
    </source>
</evidence>
<dbReference type="AlphaFoldDB" id="A0AAE4SD15"/>
<dbReference type="EMBL" id="JAWDKD010000003">
    <property type="protein sequence ID" value="MDV0446304.1"/>
    <property type="molecule type" value="Genomic_DNA"/>
</dbReference>
<name>A0AAE4SD15_9EURY</name>
<dbReference type="RefSeq" id="WP_338098689.1">
    <property type="nucleotide sequence ID" value="NZ_JAWDKD010000003.1"/>
</dbReference>
<proteinExistence type="predicted"/>
<sequence length="144" mass="17280">MGWIKNPPNRLEDDRPNTKLNLLFNRGNIYVMDNHLAAAYVWLQKLDASKDYNYFHIDQHYDLGGPFPKDLLGNYPKLISDNQKMDLDSFIDLKFEGNPLHRCQLFQWDNYISLVYQVFPQWFKRRIFSCHGYRDRHLASYAYP</sequence>
<protein>
    <submittedName>
        <fullName evidence="1">Uncharacterized protein</fullName>
    </submittedName>
</protein>
<reference evidence="1" key="1">
    <citation type="submission" date="2023-06" db="EMBL/GenBank/DDBJ databases">
        <title>Genome sequence of Methanosarcinaceae archaeon Ag5.</title>
        <authorList>
            <person name="Protasov E."/>
            <person name="Platt K."/>
            <person name="Poehlein A."/>
            <person name="Daniel R."/>
            <person name="Brune A."/>
        </authorList>
    </citation>
    <scope>NUCLEOTIDE SEQUENCE</scope>
    <source>
        <strain evidence="1">Ag5</strain>
    </source>
</reference>